<dbReference type="RefSeq" id="WP_212786733.1">
    <property type="nucleotide sequence ID" value="NZ_AP019536.1"/>
</dbReference>
<reference evidence="10 11" key="1">
    <citation type="submission" date="2019-03" db="EMBL/GenBank/DDBJ databases">
        <title>Complete genome sequence of Ferrigenium kumadai strain An22, a microaerophilic iron-oxidizing bacterium isolated from a paddy field soil.</title>
        <authorList>
            <person name="Watanabe T."/>
            <person name="Asakawa S."/>
        </authorList>
    </citation>
    <scope>NUCLEOTIDE SEQUENCE [LARGE SCALE GENOMIC DNA]</scope>
    <source>
        <strain evidence="10 11">An22</strain>
    </source>
</reference>
<feature type="transmembrane region" description="Helical" evidence="8">
    <location>
        <begin position="327"/>
        <end position="346"/>
    </location>
</feature>
<keyword evidence="3" id="KW-1003">Cell membrane</keyword>
<evidence type="ECO:0000313" key="11">
    <source>
        <dbReference type="Proteomes" id="UP001319121"/>
    </source>
</evidence>
<organism evidence="10 11">
    <name type="scientific">Ferrigenium kumadai</name>
    <dbReference type="NCBI Taxonomy" id="1682490"/>
    <lineage>
        <taxon>Bacteria</taxon>
        <taxon>Pseudomonadati</taxon>
        <taxon>Pseudomonadota</taxon>
        <taxon>Betaproteobacteria</taxon>
        <taxon>Nitrosomonadales</taxon>
        <taxon>Gallionellaceae</taxon>
        <taxon>Ferrigenium</taxon>
    </lineage>
</organism>
<dbReference type="SUPFAM" id="SSF103473">
    <property type="entry name" value="MFS general substrate transporter"/>
    <property type="match status" value="1"/>
</dbReference>
<feature type="transmembrane region" description="Helical" evidence="8">
    <location>
        <begin position="12"/>
        <end position="31"/>
    </location>
</feature>
<dbReference type="PANTHER" id="PTHR23522">
    <property type="entry name" value="BLL5896 PROTEIN"/>
    <property type="match status" value="1"/>
</dbReference>
<dbReference type="InterPro" id="IPR024989">
    <property type="entry name" value="MFS_assoc_dom"/>
</dbReference>
<accession>A0AAN1VZB5</accession>
<evidence type="ECO:0000256" key="3">
    <source>
        <dbReference type="ARBA" id="ARBA00022475"/>
    </source>
</evidence>
<dbReference type="CDD" id="cd17335">
    <property type="entry name" value="MFS_MFSD6"/>
    <property type="match status" value="1"/>
</dbReference>
<feature type="transmembrane region" description="Helical" evidence="8">
    <location>
        <begin position="98"/>
        <end position="124"/>
    </location>
</feature>
<dbReference type="GO" id="GO:0030395">
    <property type="term" value="F:lactose binding"/>
    <property type="evidence" value="ECO:0007669"/>
    <property type="project" value="TreeGrafter"/>
</dbReference>
<dbReference type="InterPro" id="IPR026032">
    <property type="entry name" value="HcaT-like"/>
</dbReference>
<keyword evidence="5 8" id="KW-0812">Transmembrane</keyword>
<feature type="transmembrane region" description="Helical" evidence="8">
    <location>
        <begin position="293"/>
        <end position="315"/>
    </location>
</feature>
<feature type="transmembrane region" description="Helical" evidence="8">
    <location>
        <begin position="159"/>
        <end position="176"/>
    </location>
</feature>
<keyword evidence="7 8" id="KW-0472">Membrane</keyword>
<evidence type="ECO:0000259" key="9">
    <source>
        <dbReference type="Pfam" id="PF12832"/>
    </source>
</evidence>
<dbReference type="EMBL" id="AP019536">
    <property type="protein sequence ID" value="BBI99140.1"/>
    <property type="molecule type" value="Genomic_DNA"/>
</dbReference>
<evidence type="ECO:0000256" key="2">
    <source>
        <dbReference type="ARBA" id="ARBA00022448"/>
    </source>
</evidence>
<gene>
    <name evidence="10" type="ORF">FGKAn22_08330</name>
</gene>
<feature type="transmembrane region" description="Helical" evidence="8">
    <location>
        <begin position="268"/>
        <end position="287"/>
    </location>
</feature>
<keyword evidence="6 8" id="KW-1133">Transmembrane helix</keyword>
<dbReference type="KEGG" id="fku:FGKAn22_08330"/>
<dbReference type="Pfam" id="PF12832">
    <property type="entry name" value="MFS_1_like"/>
    <property type="match status" value="1"/>
</dbReference>
<dbReference type="Gene3D" id="1.20.1250.20">
    <property type="entry name" value="MFS general substrate transporter like domains"/>
    <property type="match status" value="2"/>
</dbReference>
<dbReference type="PANTHER" id="PTHR23522:SF10">
    <property type="entry name" value="3-PHENYLPROPIONIC ACID TRANSPORTER-RELATED"/>
    <property type="match status" value="1"/>
</dbReference>
<comment type="subcellular location">
    <subcellularLocation>
        <location evidence="1">Cell inner membrane</location>
        <topology evidence="1">Multi-pass membrane protein</topology>
    </subcellularLocation>
</comment>
<evidence type="ECO:0000256" key="1">
    <source>
        <dbReference type="ARBA" id="ARBA00004429"/>
    </source>
</evidence>
<evidence type="ECO:0000256" key="8">
    <source>
        <dbReference type="SAM" id="Phobius"/>
    </source>
</evidence>
<dbReference type="GO" id="GO:0005886">
    <property type="term" value="C:plasma membrane"/>
    <property type="evidence" value="ECO:0007669"/>
    <property type="project" value="UniProtKB-SubCell"/>
</dbReference>
<feature type="transmembrane region" description="Helical" evidence="8">
    <location>
        <begin position="358"/>
        <end position="376"/>
    </location>
</feature>
<proteinExistence type="predicted"/>
<evidence type="ECO:0000256" key="5">
    <source>
        <dbReference type="ARBA" id="ARBA00022692"/>
    </source>
</evidence>
<evidence type="ECO:0000313" key="10">
    <source>
        <dbReference type="EMBL" id="BBI99140.1"/>
    </source>
</evidence>
<feature type="transmembrane region" description="Helical" evidence="8">
    <location>
        <begin position="136"/>
        <end position="153"/>
    </location>
</feature>
<sequence>MSTTKNYHWRIAGFYFFYYAFVGMFAPYWSLYLKSLHFSATEIGVLMSMQPVMRLIAPNVWGWLADHTGKRREVVVAAASLSVLFYLGVFATTSFWGLMLVLVLMNFFWSASMPLVEATTLSWLGKNTAHYGRIRSWGSVGFIVSVVGLGYAFDYIAIGWLLWAGLVCEVGILLFARQIPPTEVLAHHTDSQPIRQIVLQPRVLALFGACFLMSVAHGPYYTFYSIYLVEHGYAKSAVGGLWALGVICEIGVFFLMPWLVRRFGFVRILVFSLACAVLRFLLIGWAVDWLVLLLFAQVLHAATFGAYHAASVGLVHEFFQGRHQSKGQALFGSVTYGAGGMLGYLASGPIWERFGASALYSFSSAMALAGLLLMAWKLRGMAERPAAVA</sequence>
<name>A0AAN1VZB5_9PROT</name>
<evidence type="ECO:0000256" key="4">
    <source>
        <dbReference type="ARBA" id="ARBA00022519"/>
    </source>
</evidence>
<protein>
    <submittedName>
        <fullName evidence="10">MFS metabolite transporter</fullName>
    </submittedName>
</protein>
<feature type="transmembrane region" description="Helical" evidence="8">
    <location>
        <begin position="197"/>
        <end position="216"/>
    </location>
</feature>
<dbReference type="InterPro" id="IPR036259">
    <property type="entry name" value="MFS_trans_sf"/>
</dbReference>
<dbReference type="PIRSF" id="PIRSF004925">
    <property type="entry name" value="HcaT"/>
    <property type="match status" value="1"/>
</dbReference>
<dbReference type="NCBIfam" id="NF037955">
    <property type="entry name" value="mfs"/>
    <property type="match status" value="1"/>
</dbReference>
<dbReference type="GO" id="GO:0015528">
    <property type="term" value="F:lactose:proton symporter activity"/>
    <property type="evidence" value="ECO:0007669"/>
    <property type="project" value="TreeGrafter"/>
</dbReference>
<evidence type="ECO:0000256" key="7">
    <source>
        <dbReference type="ARBA" id="ARBA00023136"/>
    </source>
</evidence>
<feature type="domain" description="Major facilitator superfamily associated" evidence="9">
    <location>
        <begin position="8"/>
        <end position="361"/>
    </location>
</feature>
<feature type="transmembrane region" description="Helical" evidence="8">
    <location>
        <begin position="74"/>
        <end position="92"/>
    </location>
</feature>
<keyword evidence="11" id="KW-1185">Reference proteome</keyword>
<evidence type="ECO:0000256" key="6">
    <source>
        <dbReference type="ARBA" id="ARBA00022989"/>
    </source>
</evidence>
<keyword evidence="2" id="KW-0813">Transport</keyword>
<keyword evidence="4" id="KW-0997">Cell inner membrane</keyword>
<dbReference type="Proteomes" id="UP001319121">
    <property type="component" value="Chromosome"/>
</dbReference>
<dbReference type="AlphaFoldDB" id="A0AAN1VZB5"/>
<feature type="transmembrane region" description="Helical" evidence="8">
    <location>
        <begin position="43"/>
        <end position="62"/>
    </location>
</feature>
<feature type="transmembrane region" description="Helical" evidence="8">
    <location>
        <begin position="236"/>
        <end position="256"/>
    </location>
</feature>